<feature type="compositionally biased region" description="Basic residues" evidence="1">
    <location>
        <begin position="129"/>
        <end position="138"/>
    </location>
</feature>
<proteinExistence type="predicted"/>
<feature type="region of interest" description="Disordered" evidence="1">
    <location>
        <begin position="166"/>
        <end position="235"/>
    </location>
</feature>
<organism evidence="2 3">
    <name type="scientific">Streptomonospora nanhaiensis</name>
    <dbReference type="NCBI Taxonomy" id="1323731"/>
    <lineage>
        <taxon>Bacteria</taxon>
        <taxon>Bacillati</taxon>
        <taxon>Actinomycetota</taxon>
        <taxon>Actinomycetes</taxon>
        <taxon>Streptosporangiales</taxon>
        <taxon>Nocardiopsidaceae</taxon>
        <taxon>Streptomonospora</taxon>
    </lineage>
</organism>
<comment type="caution">
    <text evidence="2">The sequence shown here is derived from an EMBL/GenBank/DDBJ whole genome shotgun (WGS) entry which is preliminary data.</text>
</comment>
<dbReference type="Proteomes" id="UP000575985">
    <property type="component" value="Unassembled WGS sequence"/>
</dbReference>
<dbReference type="AlphaFoldDB" id="A0A853BM39"/>
<feature type="compositionally biased region" description="Low complexity" evidence="1">
    <location>
        <begin position="94"/>
        <end position="123"/>
    </location>
</feature>
<feature type="compositionally biased region" description="Low complexity" evidence="1">
    <location>
        <begin position="1"/>
        <end position="11"/>
    </location>
</feature>
<accession>A0A853BM39</accession>
<feature type="compositionally biased region" description="Basic and acidic residues" evidence="1">
    <location>
        <begin position="167"/>
        <end position="178"/>
    </location>
</feature>
<feature type="region of interest" description="Disordered" evidence="1">
    <location>
        <begin position="1"/>
        <end position="138"/>
    </location>
</feature>
<evidence type="ECO:0000256" key="1">
    <source>
        <dbReference type="SAM" id="MobiDB-lite"/>
    </source>
</evidence>
<feature type="compositionally biased region" description="Basic and acidic residues" evidence="1">
    <location>
        <begin position="69"/>
        <end position="89"/>
    </location>
</feature>
<dbReference type="EMBL" id="JACCFO010000001">
    <property type="protein sequence ID" value="NYI96293.1"/>
    <property type="molecule type" value="Genomic_DNA"/>
</dbReference>
<reference evidence="2 3" key="1">
    <citation type="submission" date="2020-07" db="EMBL/GenBank/DDBJ databases">
        <title>Sequencing the genomes of 1000 actinobacteria strains.</title>
        <authorList>
            <person name="Klenk H.-P."/>
        </authorList>
    </citation>
    <scope>NUCLEOTIDE SEQUENCE [LARGE SCALE GENOMIC DNA]</scope>
    <source>
        <strain evidence="2 3">DSM 45927</strain>
    </source>
</reference>
<protein>
    <submittedName>
        <fullName evidence="2">Uncharacterized protein</fullName>
    </submittedName>
</protein>
<feature type="compositionally biased region" description="Low complexity" evidence="1">
    <location>
        <begin position="19"/>
        <end position="36"/>
    </location>
</feature>
<evidence type="ECO:0000313" key="3">
    <source>
        <dbReference type="Proteomes" id="UP000575985"/>
    </source>
</evidence>
<keyword evidence="3" id="KW-1185">Reference proteome</keyword>
<evidence type="ECO:0000313" key="2">
    <source>
        <dbReference type="EMBL" id="NYI96293.1"/>
    </source>
</evidence>
<name>A0A853BM39_9ACTN</name>
<sequence>MGGDRPGAARPPGRRTRGPRAAGARPSGRTAGAGPARYRRAGPPAPPARPGPRRSPAGRCPACRRRRSRAEGRGRRSDPAWVRDPDRGRRSARARGWATGPGRRSARARGGLSGRVRAAPARPGGVGRPRLRRGLRRRGPVRAARLGRLIPPVRCAGCDRALHRRRPADGLPRRDGRRAGARRLRCGRAAQRPSAHQHQCRRRPDGTRRSAPGRARHVAPHSAPPRPERIDPQRARHRATARTRAARKCWPYLWPGMGGAGPEPGEAAPRSGRERIFYLSAICRPRTAGRAGTGRLTCAVLPGQPNGLYPYLGKCALV</sequence>
<gene>
    <name evidence="2" type="ORF">HNR12_002570</name>
</gene>